<dbReference type="PANTHER" id="PTHR43133">
    <property type="entry name" value="RNA POLYMERASE ECF-TYPE SIGMA FACTO"/>
    <property type="match status" value="1"/>
</dbReference>
<keyword evidence="4" id="KW-0238">DNA-binding</keyword>
<reference evidence="9" key="1">
    <citation type="journal article" date="2019" name="Int. J. Syst. Evol. Microbiol.">
        <title>The Global Catalogue of Microorganisms (GCM) 10K type strain sequencing project: providing services to taxonomists for standard genome sequencing and annotation.</title>
        <authorList>
            <consortium name="The Broad Institute Genomics Platform"/>
            <consortium name="The Broad Institute Genome Sequencing Center for Infectious Disease"/>
            <person name="Wu L."/>
            <person name="Ma J."/>
        </authorList>
    </citation>
    <scope>NUCLEOTIDE SEQUENCE [LARGE SCALE GENOMIC DNA]</scope>
    <source>
        <strain evidence="9">DFY28</strain>
    </source>
</reference>
<dbReference type="PANTHER" id="PTHR43133:SF50">
    <property type="entry name" value="ECF RNA POLYMERASE SIGMA FACTOR SIGM"/>
    <property type="match status" value="1"/>
</dbReference>
<dbReference type="InterPro" id="IPR014284">
    <property type="entry name" value="RNA_pol_sigma-70_dom"/>
</dbReference>
<dbReference type="EMBL" id="JBHSQI010000003">
    <property type="protein sequence ID" value="MFC6153179.1"/>
    <property type="molecule type" value="Genomic_DNA"/>
</dbReference>
<dbReference type="InterPro" id="IPR036388">
    <property type="entry name" value="WH-like_DNA-bd_sf"/>
</dbReference>
<evidence type="ECO:0000259" key="7">
    <source>
        <dbReference type="Pfam" id="PF08281"/>
    </source>
</evidence>
<evidence type="ECO:0000256" key="4">
    <source>
        <dbReference type="ARBA" id="ARBA00023125"/>
    </source>
</evidence>
<evidence type="ECO:0000259" key="6">
    <source>
        <dbReference type="Pfam" id="PF04542"/>
    </source>
</evidence>
<dbReference type="InterPro" id="IPR039425">
    <property type="entry name" value="RNA_pol_sigma-70-like"/>
</dbReference>
<dbReference type="InterPro" id="IPR013249">
    <property type="entry name" value="RNA_pol_sigma70_r4_t2"/>
</dbReference>
<dbReference type="Pfam" id="PF04542">
    <property type="entry name" value="Sigma70_r2"/>
    <property type="match status" value="1"/>
</dbReference>
<keyword evidence="3" id="KW-0731">Sigma factor</keyword>
<dbReference type="CDD" id="cd06171">
    <property type="entry name" value="Sigma70_r4"/>
    <property type="match status" value="1"/>
</dbReference>
<evidence type="ECO:0000313" key="9">
    <source>
        <dbReference type="Proteomes" id="UP001596098"/>
    </source>
</evidence>
<dbReference type="InterPro" id="IPR013324">
    <property type="entry name" value="RNA_pol_sigma_r3/r4-like"/>
</dbReference>
<dbReference type="Proteomes" id="UP001596098">
    <property type="component" value="Unassembled WGS sequence"/>
</dbReference>
<name>A0ABW1QX65_9ACTN</name>
<evidence type="ECO:0000313" key="8">
    <source>
        <dbReference type="EMBL" id="MFC6153179.1"/>
    </source>
</evidence>
<dbReference type="InterPro" id="IPR014325">
    <property type="entry name" value="RNA_pol_sigma-E_actinobac"/>
</dbReference>
<sequence length="180" mass="20023">MRSRDLSPDEAGFTEFVAARQQPLLRAARLLTGNAADAEDLVQESLARCVPVWARIADDPEPYVRTVMVRQNISRWRRRRITEVAEPVGESWHPHAASSSVEERDRLVAALAQLPARQRTAVVLRHVEDRSEREAAEMMKCSLGTVKSQTHAGLARLRHLLDSATQGTVPELSRGASQPS</sequence>
<feature type="domain" description="RNA polymerase sigma factor 70 region 4 type 2" evidence="7">
    <location>
        <begin position="105"/>
        <end position="157"/>
    </location>
</feature>
<evidence type="ECO:0000256" key="2">
    <source>
        <dbReference type="ARBA" id="ARBA00023015"/>
    </source>
</evidence>
<dbReference type="Gene3D" id="1.10.10.10">
    <property type="entry name" value="Winged helix-like DNA-binding domain superfamily/Winged helix DNA-binding domain"/>
    <property type="match status" value="1"/>
</dbReference>
<keyword evidence="9" id="KW-1185">Reference proteome</keyword>
<evidence type="ECO:0000256" key="5">
    <source>
        <dbReference type="ARBA" id="ARBA00023163"/>
    </source>
</evidence>
<organism evidence="8 9">
    <name type="scientific">Nocardioides yefusunii</name>
    <dbReference type="NCBI Taxonomy" id="2500546"/>
    <lineage>
        <taxon>Bacteria</taxon>
        <taxon>Bacillati</taxon>
        <taxon>Actinomycetota</taxon>
        <taxon>Actinomycetes</taxon>
        <taxon>Propionibacteriales</taxon>
        <taxon>Nocardioidaceae</taxon>
        <taxon>Nocardioides</taxon>
    </lineage>
</organism>
<gene>
    <name evidence="8" type="ORF">ACFPWU_05810</name>
</gene>
<dbReference type="InterPro" id="IPR007627">
    <property type="entry name" value="RNA_pol_sigma70_r2"/>
</dbReference>
<dbReference type="Pfam" id="PF08281">
    <property type="entry name" value="Sigma70_r4_2"/>
    <property type="match status" value="1"/>
</dbReference>
<dbReference type="SUPFAM" id="SSF88659">
    <property type="entry name" value="Sigma3 and sigma4 domains of RNA polymerase sigma factors"/>
    <property type="match status" value="1"/>
</dbReference>
<feature type="domain" description="RNA polymerase sigma-70 region 2" evidence="6">
    <location>
        <begin position="17"/>
        <end position="80"/>
    </location>
</feature>
<protein>
    <submittedName>
        <fullName evidence="8">SigE family RNA polymerase sigma factor</fullName>
    </submittedName>
</protein>
<proteinExistence type="inferred from homology"/>
<dbReference type="InterPro" id="IPR013325">
    <property type="entry name" value="RNA_pol_sigma_r2"/>
</dbReference>
<accession>A0ABW1QX65</accession>
<keyword evidence="2" id="KW-0805">Transcription regulation</keyword>
<dbReference type="NCBIfam" id="TIGR02937">
    <property type="entry name" value="sigma70-ECF"/>
    <property type="match status" value="1"/>
</dbReference>
<evidence type="ECO:0000256" key="3">
    <source>
        <dbReference type="ARBA" id="ARBA00023082"/>
    </source>
</evidence>
<dbReference type="RefSeq" id="WP_239022047.1">
    <property type="nucleotide sequence ID" value="NZ_CP034929.1"/>
</dbReference>
<dbReference type="Gene3D" id="1.10.1740.10">
    <property type="match status" value="1"/>
</dbReference>
<evidence type="ECO:0000256" key="1">
    <source>
        <dbReference type="ARBA" id="ARBA00010641"/>
    </source>
</evidence>
<comment type="caution">
    <text evidence="8">The sequence shown here is derived from an EMBL/GenBank/DDBJ whole genome shotgun (WGS) entry which is preliminary data.</text>
</comment>
<keyword evidence="5" id="KW-0804">Transcription</keyword>
<dbReference type="SUPFAM" id="SSF88946">
    <property type="entry name" value="Sigma2 domain of RNA polymerase sigma factors"/>
    <property type="match status" value="1"/>
</dbReference>
<comment type="similarity">
    <text evidence="1">Belongs to the sigma-70 factor family. ECF subfamily.</text>
</comment>
<dbReference type="NCBIfam" id="TIGR02983">
    <property type="entry name" value="SigE-fam_strep"/>
    <property type="match status" value="1"/>
</dbReference>